<organism evidence="6 7">
    <name type="scientific">Rhizopus microsporus</name>
    <dbReference type="NCBI Taxonomy" id="58291"/>
    <lineage>
        <taxon>Eukaryota</taxon>
        <taxon>Fungi</taxon>
        <taxon>Fungi incertae sedis</taxon>
        <taxon>Mucoromycota</taxon>
        <taxon>Mucoromycotina</taxon>
        <taxon>Mucoromycetes</taxon>
        <taxon>Mucorales</taxon>
        <taxon>Mucorineae</taxon>
        <taxon>Rhizopodaceae</taxon>
        <taxon>Rhizopus</taxon>
    </lineage>
</organism>
<protein>
    <recommendedName>
        <fullName evidence="5">Symplekin/Pta1 N-terminal domain-containing protein</fullName>
    </recommendedName>
</protein>
<evidence type="ECO:0000313" key="7">
    <source>
        <dbReference type="Proteomes" id="UP000242381"/>
    </source>
</evidence>
<comment type="subcellular location">
    <subcellularLocation>
        <location evidence="1">Nucleus</location>
    </subcellularLocation>
</comment>
<evidence type="ECO:0000256" key="4">
    <source>
        <dbReference type="SAM" id="MobiDB-lite"/>
    </source>
</evidence>
<gene>
    <name evidence="6" type="ORF">BCV71DRAFT_204970</name>
</gene>
<keyword evidence="3" id="KW-0539">Nucleus</keyword>
<name>A0A1X0RQK1_RHIZD</name>
<dbReference type="Pfam" id="PF11935">
    <property type="entry name" value="SYMPK_PTA1_N"/>
    <property type="match status" value="1"/>
</dbReference>
<dbReference type="InterPro" id="IPR032460">
    <property type="entry name" value="Symplekin/Pta1_N"/>
</dbReference>
<dbReference type="AlphaFoldDB" id="A0A1X0RQK1"/>
<evidence type="ECO:0000256" key="3">
    <source>
        <dbReference type="ARBA" id="ARBA00023242"/>
    </source>
</evidence>
<feature type="compositionally biased region" description="Acidic residues" evidence="4">
    <location>
        <begin position="670"/>
        <end position="694"/>
    </location>
</feature>
<dbReference type="SUPFAM" id="SSF48371">
    <property type="entry name" value="ARM repeat"/>
    <property type="match status" value="1"/>
</dbReference>
<feature type="region of interest" description="Disordered" evidence="4">
    <location>
        <begin position="350"/>
        <end position="370"/>
    </location>
</feature>
<keyword evidence="2" id="KW-0507">mRNA processing</keyword>
<dbReference type="InterPro" id="IPR021850">
    <property type="entry name" value="Symplekin/Pta1"/>
</dbReference>
<dbReference type="InterPro" id="IPR011989">
    <property type="entry name" value="ARM-like"/>
</dbReference>
<feature type="region of interest" description="Disordered" evidence="4">
    <location>
        <begin position="670"/>
        <end position="697"/>
    </location>
</feature>
<dbReference type="InterPro" id="IPR016024">
    <property type="entry name" value="ARM-type_fold"/>
</dbReference>
<dbReference type="OMA" id="AREMCLN"/>
<dbReference type="PANTHER" id="PTHR15245">
    <property type="entry name" value="SYMPLEKIN-RELATED"/>
    <property type="match status" value="1"/>
</dbReference>
<evidence type="ECO:0000256" key="1">
    <source>
        <dbReference type="ARBA" id="ARBA00004123"/>
    </source>
</evidence>
<dbReference type="GO" id="GO:0006397">
    <property type="term" value="P:mRNA processing"/>
    <property type="evidence" value="ECO:0007669"/>
    <property type="project" value="UniProtKB-KW"/>
</dbReference>
<evidence type="ECO:0000259" key="5">
    <source>
        <dbReference type="Pfam" id="PF11935"/>
    </source>
</evidence>
<evidence type="ECO:0000313" key="6">
    <source>
        <dbReference type="EMBL" id="ORE14352.1"/>
    </source>
</evidence>
<feature type="domain" description="Symplekin/Pta1 N-terminal" evidence="5">
    <location>
        <begin position="57"/>
        <end position="263"/>
    </location>
</feature>
<dbReference type="Gene3D" id="1.25.10.10">
    <property type="entry name" value="Leucine-rich Repeat Variant"/>
    <property type="match status" value="1"/>
</dbReference>
<dbReference type="EMBL" id="KV921476">
    <property type="protein sequence ID" value="ORE14352.1"/>
    <property type="molecule type" value="Genomic_DNA"/>
</dbReference>
<accession>A0A1X0RQK1</accession>
<evidence type="ECO:0000256" key="2">
    <source>
        <dbReference type="ARBA" id="ARBA00022664"/>
    </source>
</evidence>
<dbReference type="GO" id="GO:0005847">
    <property type="term" value="C:mRNA cleavage and polyadenylation specificity factor complex"/>
    <property type="evidence" value="ECO:0007669"/>
    <property type="project" value="TreeGrafter"/>
</dbReference>
<dbReference type="PANTHER" id="PTHR15245:SF20">
    <property type="entry name" value="SYMPLEKIN"/>
    <property type="match status" value="1"/>
</dbReference>
<dbReference type="Proteomes" id="UP000242381">
    <property type="component" value="Unassembled WGS sequence"/>
</dbReference>
<sequence length="822" mass="93965">MDQSVSRLHEFDQEVLPHPENAASYATRGFLETLIDTIDARLSKEDDGSDTYKEELRILKSAIRAFTIILPFLFKTVCQNEAESKLWELTFTFIQTVRFKLLHHVNTGVKIHAIKCLQVIVLLLSKSSQKDLSLGLIRPNHRILNTQVLEKEGQAILEDMLTQLNSTTESVLTATINCLVVTVKRRHQFLKVVMPRLTAWRKTRDQNDSPVLLRNVEKVIKLAFIALIRTESLAAYRNDLMQGFASVGGNLAMFQNNRRDESRRQKRQVHHEEERRIEKKAKLEPYTPMIPPANAPNILANYDITQIPVSAIVNLCMTVLQTVPLEVMTERVAMLPREGVTLAVTRPGFVRSTTPPYPPPPDQPETIHHPRIKREEVKEEIDSDEEMVDVPPLPQSVKIEPIKEEKKPKVEVLASAEERASQALKMQPYELVTSKVDTFNDTEKRELLKMTFERMLKAEHAFKSNLTYKDANSKQVWCTLISKLVTRGINHNNNKSLTKEIKDMLLNFIVESPSSRNELAIAWFKEEYSIEEQDYFTWLHQLLEKTIPTLDAKDRTLTKFLLDAPALDARCVELVKENLHQVPERFVTSISTLRSLVMNKPAVRYDALQVLLDLCVHPNDKMRRTSIVAVKKWNMMDEQEDIDARVETYSIEALQTLKSLSKEKIEAMEVDETNNAAEEDDEAANAPEKEEEEEKANTIEKEVVRHAELYFVLCTKKPSLLKELFSVYIESSEDVQSCIRLHIVNMVKSIGMKSPDLISILRECPEGSGTLVTRILAILCESKPPTRDIISTLEQLSTDQSVDMEQLEPILSGHSLNHSLKK</sequence>
<reference evidence="6 7" key="1">
    <citation type="journal article" date="2016" name="Proc. Natl. Acad. Sci. U.S.A.">
        <title>Lipid metabolic changes in an early divergent fungus govern the establishment of a mutualistic symbiosis with endobacteria.</title>
        <authorList>
            <person name="Lastovetsky O.A."/>
            <person name="Gaspar M.L."/>
            <person name="Mondo S.J."/>
            <person name="LaButti K.M."/>
            <person name="Sandor L."/>
            <person name="Grigoriev I.V."/>
            <person name="Henry S.A."/>
            <person name="Pawlowska T.E."/>
        </authorList>
    </citation>
    <scope>NUCLEOTIDE SEQUENCE [LARGE SCALE GENOMIC DNA]</scope>
    <source>
        <strain evidence="6 7">ATCC 11559</strain>
    </source>
</reference>
<dbReference type="VEuPathDB" id="FungiDB:BCV72DRAFT_260731"/>
<proteinExistence type="predicted"/>